<dbReference type="Proteomes" id="UP000317039">
    <property type="component" value="Chromosome"/>
</dbReference>
<dbReference type="InterPro" id="IPR023393">
    <property type="entry name" value="START-like_dom_sf"/>
</dbReference>
<proteinExistence type="predicted"/>
<dbReference type="Pfam" id="PF10604">
    <property type="entry name" value="Polyketide_cyc2"/>
    <property type="match status" value="1"/>
</dbReference>
<dbReference type="EMBL" id="CP041695">
    <property type="protein sequence ID" value="QDP79676.1"/>
    <property type="molecule type" value="Genomic_DNA"/>
</dbReference>
<name>A0A516NLB7_9NOCA</name>
<dbReference type="CDD" id="cd07812">
    <property type="entry name" value="SRPBCC"/>
    <property type="match status" value="1"/>
</dbReference>
<dbReference type="KEGG" id="nod:FOH10_14115"/>
<dbReference type="SUPFAM" id="SSF55961">
    <property type="entry name" value="Bet v1-like"/>
    <property type="match status" value="1"/>
</dbReference>
<reference evidence="1 2" key="1">
    <citation type="submission" date="2019-07" db="EMBL/GenBank/DDBJ databases">
        <title>Complete Genome Sequence and Methylome Analysis of Nocardia otitidis-caviarum NEB252.</title>
        <authorList>
            <person name="Fomenkov A."/>
            <person name="Anton B.P."/>
            <person name="Vincze T."/>
            <person name="Roberts R.J."/>
        </authorList>
    </citation>
    <scope>NUCLEOTIDE SEQUENCE [LARGE SCALE GENOMIC DNA]</scope>
    <source>
        <strain evidence="1 2">NEB252</strain>
    </source>
</reference>
<evidence type="ECO:0000313" key="2">
    <source>
        <dbReference type="Proteomes" id="UP000317039"/>
    </source>
</evidence>
<protein>
    <submittedName>
        <fullName evidence="1">SRPBCC family protein</fullName>
    </submittedName>
</protein>
<organism evidence="1 2">
    <name type="scientific">Nocardia otitidiscaviarum</name>
    <dbReference type="NCBI Taxonomy" id="1823"/>
    <lineage>
        <taxon>Bacteria</taxon>
        <taxon>Bacillati</taxon>
        <taxon>Actinomycetota</taxon>
        <taxon>Actinomycetes</taxon>
        <taxon>Mycobacteriales</taxon>
        <taxon>Nocardiaceae</taxon>
        <taxon>Nocardia</taxon>
    </lineage>
</organism>
<evidence type="ECO:0000313" key="1">
    <source>
        <dbReference type="EMBL" id="QDP79676.1"/>
    </source>
</evidence>
<accession>A0A516NLB7</accession>
<gene>
    <name evidence="1" type="ORF">FOH10_14115</name>
</gene>
<dbReference type="Gene3D" id="3.30.530.20">
    <property type="match status" value="1"/>
</dbReference>
<dbReference type="InterPro" id="IPR019587">
    <property type="entry name" value="Polyketide_cyclase/dehydratase"/>
</dbReference>
<dbReference type="AlphaFoldDB" id="A0A516NLB7"/>
<sequence>MRYRDQPTIEVSERVSCTPAQAWGLVTDITLPPRVSDELESAEWLDGADRVAVGARFRGTNQHSAMGTWSTECEVVEVEPERRWVWQVHGPEGVSSTWGFEVDPARSGVIVRQWGRLGPGPSGLSYAIDAMPDKEARIIANRLAEWERNMRANLAAVKATFEPREPE</sequence>